<dbReference type="PANTHER" id="PTHR37957">
    <property type="entry name" value="BLR7070 PROTEIN"/>
    <property type="match status" value="1"/>
</dbReference>
<feature type="chain" id="PRO_5045892391" evidence="1">
    <location>
        <begin position="26"/>
        <end position="464"/>
    </location>
</feature>
<evidence type="ECO:0000313" key="3">
    <source>
        <dbReference type="EMBL" id="MFN2976755.1"/>
    </source>
</evidence>
<dbReference type="RefSeq" id="WP_263415184.1">
    <property type="nucleotide sequence ID" value="NZ_BAABBH010000002.1"/>
</dbReference>
<feature type="signal peptide" evidence="1">
    <location>
        <begin position="1"/>
        <end position="25"/>
    </location>
</feature>
<feature type="domain" description="Phytase-like" evidence="2">
    <location>
        <begin position="61"/>
        <end position="424"/>
    </location>
</feature>
<proteinExistence type="predicted"/>
<dbReference type="SUPFAM" id="SSF50998">
    <property type="entry name" value="Quinoprotein alcohol dehydrogenase-like"/>
    <property type="match status" value="1"/>
</dbReference>
<dbReference type="InterPro" id="IPR027372">
    <property type="entry name" value="Phytase-like_dom"/>
</dbReference>
<evidence type="ECO:0000313" key="4">
    <source>
        <dbReference type="Proteomes" id="UP001634747"/>
    </source>
</evidence>
<name>A0ABW9KPY6_9BACT</name>
<dbReference type="Proteomes" id="UP001634747">
    <property type="component" value="Unassembled WGS sequence"/>
</dbReference>
<keyword evidence="1" id="KW-0732">Signal</keyword>
<dbReference type="EMBL" id="JBJYXY010000001">
    <property type="protein sequence ID" value="MFN2976755.1"/>
    <property type="molecule type" value="Genomic_DNA"/>
</dbReference>
<keyword evidence="4" id="KW-1185">Reference proteome</keyword>
<protein>
    <submittedName>
        <fullName evidence="3">Esterase-like activity of phytase family protein</fullName>
    </submittedName>
</protein>
<comment type="caution">
    <text evidence="3">The sequence shown here is derived from an EMBL/GenBank/DDBJ whole genome shotgun (WGS) entry which is preliminary data.</text>
</comment>
<dbReference type="Pfam" id="PF13449">
    <property type="entry name" value="Phytase-like"/>
    <property type="match status" value="1"/>
</dbReference>
<gene>
    <name evidence="3" type="ORF">ACK2TP_13355</name>
</gene>
<evidence type="ECO:0000259" key="2">
    <source>
        <dbReference type="Pfam" id="PF13449"/>
    </source>
</evidence>
<reference evidence="3 4" key="1">
    <citation type="submission" date="2024-12" db="EMBL/GenBank/DDBJ databases">
        <authorList>
            <person name="Lee Y."/>
        </authorList>
    </citation>
    <scope>NUCLEOTIDE SEQUENCE [LARGE SCALE GENOMIC DNA]</scope>
    <source>
        <strain evidence="3 4">03SUJ4</strain>
    </source>
</reference>
<dbReference type="PANTHER" id="PTHR37957:SF1">
    <property type="entry name" value="PHYTASE-LIKE DOMAIN-CONTAINING PROTEIN"/>
    <property type="match status" value="1"/>
</dbReference>
<sequence>MTGSTKFAQRALAMVAFVCAAGAQAQVKLLATGTLSGTSAGYDADLSGLTGTLENGVPANQLGGLGSGITYVSTDRFLAVPDRGPNAVTYNALVDNTDSYINRFHTIKMNLQANTSGSGLPFTIAPTVEKTTLLSSPSALVYGSGAGLGVGPGAPAQNYVSQYFFTGRSDNFDPTQSSGNTADARLDPEGIRLSNDGLSVFISDEYGPYIYQFNRAKGTRTRTFTLPAKYFVSKLAPVGDTEISGNTSGRTANKGVEGLALTPDGKTLVAMVQAPLIQDQNAGATNLLRFVTIDVASGNVTHEYAYNLTKGSGVSEIIALNNDEILVDERDGKGLGDGSSAKYKQVYKVRFTGATDVSNMAGPQATQNAVSKTLFLDIVNVLTATNLFTATTIPAKIEGLAFGPDVQVNGVATHTLWVANDNDFLQDYNGATNSNPNRFFVFGFTDSDLGGSVYVPQTRTGNLN</sequence>
<accession>A0ABW9KPY6</accession>
<evidence type="ECO:0000256" key="1">
    <source>
        <dbReference type="SAM" id="SignalP"/>
    </source>
</evidence>
<organism evidence="3 4">
    <name type="scientific">Terriglobus aquaticus</name>
    <dbReference type="NCBI Taxonomy" id="940139"/>
    <lineage>
        <taxon>Bacteria</taxon>
        <taxon>Pseudomonadati</taxon>
        <taxon>Acidobacteriota</taxon>
        <taxon>Terriglobia</taxon>
        <taxon>Terriglobales</taxon>
        <taxon>Acidobacteriaceae</taxon>
        <taxon>Terriglobus</taxon>
    </lineage>
</organism>
<dbReference type="InterPro" id="IPR011047">
    <property type="entry name" value="Quinoprotein_ADH-like_sf"/>
</dbReference>